<dbReference type="EMBL" id="UYRR01009085">
    <property type="protein sequence ID" value="VDK24694.1"/>
    <property type="molecule type" value="Genomic_DNA"/>
</dbReference>
<keyword evidence="3" id="KW-1185">Reference proteome</keyword>
<feature type="compositionally biased region" description="Polar residues" evidence="1">
    <location>
        <begin position="117"/>
        <end position="137"/>
    </location>
</feature>
<reference evidence="4" key="1">
    <citation type="submission" date="2017-02" db="UniProtKB">
        <authorList>
            <consortium name="WormBaseParasite"/>
        </authorList>
    </citation>
    <scope>IDENTIFICATION</scope>
</reference>
<feature type="region of interest" description="Disordered" evidence="1">
    <location>
        <begin position="89"/>
        <end position="149"/>
    </location>
</feature>
<evidence type="ECO:0000313" key="3">
    <source>
        <dbReference type="Proteomes" id="UP000267096"/>
    </source>
</evidence>
<dbReference type="WBParaSite" id="ASIM_0000509501-mRNA-1">
    <property type="protein sequence ID" value="ASIM_0000509501-mRNA-1"/>
    <property type="gene ID" value="ASIM_0000509501"/>
</dbReference>
<proteinExistence type="predicted"/>
<reference evidence="2 3" key="2">
    <citation type="submission" date="2018-11" db="EMBL/GenBank/DDBJ databases">
        <authorList>
            <consortium name="Pathogen Informatics"/>
        </authorList>
    </citation>
    <scope>NUCLEOTIDE SEQUENCE [LARGE SCALE GENOMIC DNA]</scope>
</reference>
<dbReference type="OrthoDB" id="5850685at2759"/>
<gene>
    <name evidence="2" type="ORF">ASIM_LOCUS4901</name>
</gene>
<sequence length="149" mass="16301">MILRGLKENECRNANCSYDKPAEQKDPEYEVHNFNARVSKSFDGAPACAAPPPLPPRAFRSMHNNQLSNFEQAQLTGLPTVQVRPLPISERLGGSSLGGGSRSPSIAESGRWKSRRATTPISQKNIDVTRTGLPSSNDETDQLDMGIHE</sequence>
<evidence type="ECO:0000256" key="1">
    <source>
        <dbReference type="SAM" id="MobiDB-lite"/>
    </source>
</evidence>
<evidence type="ECO:0000313" key="4">
    <source>
        <dbReference type="WBParaSite" id="ASIM_0000509501-mRNA-1"/>
    </source>
</evidence>
<accession>A0A0M3JBW7</accession>
<evidence type="ECO:0000313" key="2">
    <source>
        <dbReference type="EMBL" id="VDK24694.1"/>
    </source>
</evidence>
<protein>
    <submittedName>
        <fullName evidence="2 4">Uncharacterized protein</fullName>
    </submittedName>
</protein>
<dbReference type="AlphaFoldDB" id="A0A0M3JBW7"/>
<dbReference type="Proteomes" id="UP000267096">
    <property type="component" value="Unassembled WGS sequence"/>
</dbReference>
<organism evidence="4">
    <name type="scientific">Anisakis simplex</name>
    <name type="common">Herring worm</name>
    <dbReference type="NCBI Taxonomy" id="6269"/>
    <lineage>
        <taxon>Eukaryota</taxon>
        <taxon>Metazoa</taxon>
        <taxon>Ecdysozoa</taxon>
        <taxon>Nematoda</taxon>
        <taxon>Chromadorea</taxon>
        <taxon>Rhabditida</taxon>
        <taxon>Spirurina</taxon>
        <taxon>Ascaridomorpha</taxon>
        <taxon>Ascaridoidea</taxon>
        <taxon>Anisakidae</taxon>
        <taxon>Anisakis</taxon>
        <taxon>Anisakis simplex complex</taxon>
    </lineage>
</organism>
<name>A0A0M3JBW7_ANISI</name>